<organism evidence="8 9">
    <name type="scientific">Buddleja alternifolia</name>
    <dbReference type="NCBI Taxonomy" id="168488"/>
    <lineage>
        <taxon>Eukaryota</taxon>
        <taxon>Viridiplantae</taxon>
        <taxon>Streptophyta</taxon>
        <taxon>Embryophyta</taxon>
        <taxon>Tracheophyta</taxon>
        <taxon>Spermatophyta</taxon>
        <taxon>Magnoliopsida</taxon>
        <taxon>eudicotyledons</taxon>
        <taxon>Gunneridae</taxon>
        <taxon>Pentapetalae</taxon>
        <taxon>asterids</taxon>
        <taxon>lamiids</taxon>
        <taxon>Lamiales</taxon>
        <taxon>Scrophulariaceae</taxon>
        <taxon>Buddlejeae</taxon>
        <taxon>Buddleja</taxon>
    </lineage>
</organism>
<accession>A0AAV6Y7I3</accession>
<dbReference type="GO" id="GO:0046983">
    <property type="term" value="F:protein dimerization activity"/>
    <property type="evidence" value="ECO:0007669"/>
    <property type="project" value="InterPro"/>
</dbReference>
<keyword evidence="5" id="KW-0539">Nucleus</keyword>
<feature type="region of interest" description="Disordered" evidence="6">
    <location>
        <begin position="47"/>
        <end position="95"/>
    </location>
</feature>
<evidence type="ECO:0000256" key="2">
    <source>
        <dbReference type="ARBA" id="ARBA00023015"/>
    </source>
</evidence>
<dbReference type="GO" id="GO:0000978">
    <property type="term" value="F:RNA polymerase II cis-regulatory region sequence-specific DNA binding"/>
    <property type="evidence" value="ECO:0007669"/>
    <property type="project" value="TreeGrafter"/>
</dbReference>
<dbReference type="Pfam" id="PF00010">
    <property type="entry name" value="HLH"/>
    <property type="match status" value="1"/>
</dbReference>
<evidence type="ECO:0000313" key="9">
    <source>
        <dbReference type="Proteomes" id="UP000826271"/>
    </source>
</evidence>
<evidence type="ECO:0000256" key="6">
    <source>
        <dbReference type="SAM" id="MobiDB-lite"/>
    </source>
</evidence>
<feature type="region of interest" description="Disordered" evidence="6">
    <location>
        <begin position="245"/>
        <end position="264"/>
    </location>
</feature>
<comment type="caution">
    <text evidence="8">The sequence shown here is derived from an EMBL/GenBank/DDBJ whole genome shotgun (WGS) entry which is preliminary data.</text>
</comment>
<proteinExistence type="predicted"/>
<keyword evidence="4" id="KW-0804">Transcription</keyword>
<dbReference type="AlphaFoldDB" id="A0AAV6Y7I3"/>
<comment type="subcellular location">
    <subcellularLocation>
        <location evidence="1">Nucleus</location>
    </subcellularLocation>
</comment>
<dbReference type="PANTHER" id="PTHR16223:SF125">
    <property type="entry name" value="OS08G0506700 PROTEIN"/>
    <property type="match status" value="1"/>
</dbReference>
<dbReference type="GO" id="GO:0000981">
    <property type="term" value="F:DNA-binding transcription factor activity, RNA polymerase II-specific"/>
    <property type="evidence" value="ECO:0007669"/>
    <property type="project" value="TreeGrafter"/>
</dbReference>
<gene>
    <name evidence="8" type="ORF">BUALT_Bualt02G0187700</name>
</gene>
<feature type="region of interest" description="Disordered" evidence="6">
    <location>
        <begin position="1"/>
        <end position="20"/>
    </location>
</feature>
<evidence type="ECO:0000256" key="5">
    <source>
        <dbReference type="ARBA" id="ARBA00023242"/>
    </source>
</evidence>
<dbReference type="FunFam" id="4.10.280.10:FF:000021">
    <property type="entry name" value="Transcription factor bHLH130 family"/>
    <property type="match status" value="1"/>
</dbReference>
<feature type="compositionally biased region" description="Polar residues" evidence="6">
    <location>
        <begin position="248"/>
        <end position="261"/>
    </location>
</feature>
<feature type="compositionally biased region" description="Low complexity" evidence="6">
    <location>
        <begin position="61"/>
        <end position="73"/>
    </location>
</feature>
<evidence type="ECO:0000256" key="1">
    <source>
        <dbReference type="ARBA" id="ARBA00004123"/>
    </source>
</evidence>
<dbReference type="SMART" id="SM00353">
    <property type="entry name" value="HLH"/>
    <property type="match status" value="1"/>
</dbReference>
<evidence type="ECO:0000256" key="4">
    <source>
        <dbReference type="ARBA" id="ARBA00023163"/>
    </source>
</evidence>
<dbReference type="Gene3D" id="4.10.280.10">
    <property type="entry name" value="Helix-loop-helix DNA-binding domain"/>
    <property type="match status" value="1"/>
</dbReference>
<keyword evidence="3" id="KW-0238">DNA-binding</keyword>
<evidence type="ECO:0000256" key="3">
    <source>
        <dbReference type="ARBA" id="ARBA00023125"/>
    </source>
</evidence>
<dbReference type="SUPFAM" id="SSF47459">
    <property type="entry name" value="HLH, helix-loop-helix DNA-binding domain"/>
    <property type="match status" value="1"/>
</dbReference>
<dbReference type="PANTHER" id="PTHR16223">
    <property type="entry name" value="TRANSCRIPTION FACTOR BHLH83-RELATED"/>
    <property type="match status" value="1"/>
</dbReference>
<dbReference type="InterPro" id="IPR036638">
    <property type="entry name" value="HLH_DNA-bd_sf"/>
</dbReference>
<keyword evidence="2" id="KW-0805">Transcription regulation</keyword>
<dbReference type="GO" id="GO:0005634">
    <property type="term" value="C:nucleus"/>
    <property type="evidence" value="ECO:0007669"/>
    <property type="project" value="UniProtKB-SubCell"/>
</dbReference>
<evidence type="ECO:0000259" key="7">
    <source>
        <dbReference type="PROSITE" id="PS50888"/>
    </source>
</evidence>
<feature type="compositionally biased region" description="Low complexity" evidence="6">
    <location>
        <begin position="1"/>
        <end position="12"/>
    </location>
</feature>
<dbReference type="PROSITE" id="PS50888">
    <property type="entry name" value="BHLH"/>
    <property type="match status" value="1"/>
</dbReference>
<evidence type="ECO:0000313" key="8">
    <source>
        <dbReference type="EMBL" id="KAG8389037.1"/>
    </source>
</evidence>
<feature type="domain" description="BHLH" evidence="7">
    <location>
        <begin position="302"/>
        <end position="352"/>
    </location>
</feature>
<dbReference type="Proteomes" id="UP000826271">
    <property type="component" value="Unassembled WGS sequence"/>
</dbReference>
<reference evidence="8" key="1">
    <citation type="submission" date="2019-10" db="EMBL/GenBank/DDBJ databases">
        <authorList>
            <person name="Zhang R."/>
            <person name="Pan Y."/>
            <person name="Wang J."/>
            <person name="Ma R."/>
            <person name="Yu S."/>
        </authorList>
    </citation>
    <scope>NUCLEOTIDE SEQUENCE</scope>
    <source>
        <strain evidence="8">LA-IB0</strain>
        <tissue evidence="8">Leaf</tissue>
    </source>
</reference>
<name>A0AAV6Y7I3_9LAMI</name>
<feature type="region of interest" description="Disordered" evidence="6">
    <location>
        <begin position="115"/>
        <end position="135"/>
    </location>
</feature>
<dbReference type="InterPro" id="IPR011598">
    <property type="entry name" value="bHLH_dom"/>
</dbReference>
<feature type="region of interest" description="Disordered" evidence="6">
    <location>
        <begin position="203"/>
        <end position="223"/>
    </location>
</feature>
<keyword evidence="9" id="KW-1185">Reference proteome</keyword>
<dbReference type="InterPro" id="IPR045843">
    <property type="entry name" value="IND-like"/>
</dbReference>
<protein>
    <recommendedName>
        <fullName evidence="7">BHLH domain-containing protein</fullName>
    </recommendedName>
</protein>
<sequence length="374" mass="41449">MNNNQQQQQQSQTGSGLTRYRSAPSSYFSSLLNDVGFGASDELDHLFNPRASTPEPHRIWTSSTTTPPLQSQSHINNSQFLPHPKHEPEAQQLQSNDYSSAAHMIYQSHNSEAPNSAAMDNLYNGQTGSFDPTHGPPMKMEGGNSSLIRHRSSPAGLFANINIENEFGATRGIGSFGGGTNAKTEALFSSGSKFKSQMDYSSRIMDPIGENDPGDDHEDYVSGFSMNSWDDSSILSDNYLNNDDKRFANSSSSHDQNNEGGNRSRTLLSRHLSLPQSSAELSAMEKLFQDSVPCKIRAKRGFATHPRSIAERVRRTKISERMRKLQELVPNMEKQTNTSDMLDLAVDYIKDLQRQVNTLSDNRAKCSCSGKQKS</sequence>
<dbReference type="EMBL" id="WHWC01000002">
    <property type="protein sequence ID" value="KAG8389037.1"/>
    <property type="molecule type" value="Genomic_DNA"/>
</dbReference>